<evidence type="ECO:0000256" key="3">
    <source>
        <dbReference type="ARBA" id="ARBA00022475"/>
    </source>
</evidence>
<dbReference type="PANTHER" id="PTHR35011:SF2">
    <property type="entry name" value="2,3-DIKETO-L-GULONATE TRAP TRANSPORTER SMALL PERMEASE PROTEIN YIAM"/>
    <property type="match status" value="1"/>
</dbReference>
<organism evidence="11 12">
    <name type="scientific">Hoeflea olei</name>
    <dbReference type="NCBI Taxonomy" id="1480615"/>
    <lineage>
        <taxon>Bacteria</taxon>
        <taxon>Pseudomonadati</taxon>
        <taxon>Pseudomonadota</taxon>
        <taxon>Alphaproteobacteria</taxon>
        <taxon>Hyphomicrobiales</taxon>
        <taxon>Rhizobiaceae</taxon>
        <taxon>Hoeflea</taxon>
    </lineage>
</organism>
<proteinExistence type="inferred from homology"/>
<keyword evidence="5 9" id="KW-0812">Transmembrane</keyword>
<comment type="function">
    <text evidence="9">Part of the tripartite ATP-independent periplasmic (TRAP) transport system.</text>
</comment>
<feature type="transmembrane region" description="Helical" evidence="9">
    <location>
        <begin position="44"/>
        <end position="62"/>
    </location>
</feature>
<feature type="domain" description="Tripartite ATP-independent periplasmic transporters DctQ component" evidence="10">
    <location>
        <begin position="21"/>
        <end position="142"/>
    </location>
</feature>
<feature type="transmembrane region" description="Helical" evidence="9">
    <location>
        <begin position="83"/>
        <end position="104"/>
    </location>
</feature>
<dbReference type="EMBL" id="LQZT01000007">
    <property type="protein sequence ID" value="OCW58391.1"/>
    <property type="molecule type" value="Genomic_DNA"/>
</dbReference>
<keyword evidence="2 9" id="KW-0813">Transport</keyword>
<evidence type="ECO:0000259" key="10">
    <source>
        <dbReference type="Pfam" id="PF04290"/>
    </source>
</evidence>
<evidence type="ECO:0000256" key="5">
    <source>
        <dbReference type="ARBA" id="ARBA00022692"/>
    </source>
</evidence>
<name>A0A1C1YXZ6_9HYPH</name>
<evidence type="ECO:0000256" key="6">
    <source>
        <dbReference type="ARBA" id="ARBA00022989"/>
    </source>
</evidence>
<dbReference type="GO" id="GO:0022857">
    <property type="term" value="F:transmembrane transporter activity"/>
    <property type="evidence" value="ECO:0007669"/>
    <property type="project" value="UniProtKB-UniRule"/>
</dbReference>
<keyword evidence="7 9" id="KW-0472">Membrane</keyword>
<dbReference type="GO" id="GO:0005886">
    <property type="term" value="C:plasma membrane"/>
    <property type="evidence" value="ECO:0007669"/>
    <property type="project" value="UniProtKB-SubCell"/>
</dbReference>
<sequence length="173" mass="18870">MEAVIVEMNRILVAAVLAIVFAIVFMNVVGRYGFSHSYAWVEEAARHLMILGAFAGAGLALREGRLVAIVAVVDMVPAALARPIRWIIVAIMFAFMATMMWLGIRFVEFGWSKQTMSTGMSRGIPYLSIPIGCGLFLVQLLFFARRFVAEDFDVDGSDLDAGVASGRATDTEA</sequence>
<evidence type="ECO:0000256" key="1">
    <source>
        <dbReference type="ARBA" id="ARBA00004429"/>
    </source>
</evidence>
<dbReference type="Proteomes" id="UP000094795">
    <property type="component" value="Unassembled WGS sequence"/>
</dbReference>
<keyword evidence="4 9" id="KW-0997">Cell inner membrane</keyword>
<evidence type="ECO:0000256" key="7">
    <source>
        <dbReference type="ARBA" id="ARBA00023136"/>
    </source>
</evidence>
<evidence type="ECO:0000256" key="2">
    <source>
        <dbReference type="ARBA" id="ARBA00022448"/>
    </source>
</evidence>
<dbReference type="InterPro" id="IPR055348">
    <property type="entry name" value="DctQ"/>
</dbReference>
<keyword evidence="6 9" id="KW-1133">Transmembrane helix</keyword>
<protein>
    <recommendedName>
        <fullName evidence="9">TRAP transporter small permease protein</fullName>
    </recommendedName>
</protein>
<accession>A0A1C1YXZ6</accession>
<feature type="transmembrane region" description="Helical" evidence="9">
    <location>
        <begin position="124"/>
        <end position="144"/>
    </location>
</feature>
<reference evidence="11 12" key="1">
    <citation type="submission" date="2015-12" db="EMBL/GenBank/DDBJ databases">
        <authorList>
            <person name="Shamseldin A."/>
            <person name="Moawad H."/>
            <person name="Abd El-Rahim W.M."/>
            <person name="Sadowsky M.J."/>
        </authorList>
    </citation>
    <scope>NUCLEOTIDE SEQUENCE [LARGE SCALE GENOMIC DNA]</scope>
    <source>
        <strain evidence="11 12">JC234</strain>
    </source>
</reference>
<evidence type="ECO:0000256" key="4">
    <source>
        <dbReference type="ARBA" id="ARBA00022519"/>
    </source>
</evidence>
<evidence type="ECO:0000256" key="9">
    <source>
        <dbReference type="RuleBase" id="RU369079"/>
    </source>
</evidence>
<dbReference type="PANTHER" id="PTHR35011">
    <property type="entry name" value="2,3-DIKETO-L-GULONATE TRAP TRANSPORTER SMALL PERMEASE PROTEIN YIAM"/>
    <property type="match status" value="1"/>
</dbReference>
<dbReference type="STRING" id="1480615.AWJ14_13770"/>
<dbReference type="AlphaFoldDB" id="A0A1C1YXZ6"/>
<dbReference type="InterPro" id="IPR007387">
    <property type="entry name" value="TRAP_DctQ"/>
</dbReference>
<comment type="caution">
    <text evidence="11">The sequence shown here is derived from an EMBL/GenBank/DDBJ whole genome shotgun (WGS) entry which is preliminary data.</text>
</comment>
<evidence type="ECO:0000256" key="8">
    <source>
        <dbReference type="ARBA" id="ARBA00038436"/>
    </source>
</evidence>
<dbReference type="GO" id="GO:0015740">
    <property type="term" value="P:C4-dicarboxylate transport"/>
    <property type="evidence" value="ECO:0007669"/>
    <property type="project" value="TreeGrafter"/>
</dbReference>
<comment type="subcellular location">
    <subcellularLocation>
        <location evidence="1 9">Cell inner membrane</location>
        <topology evidence="1 9">Multi-pass membrane protein</topology>
    </subcellularLocation>
</comment>
<feature type="transmembrane region" description="Helical" evidence="9">
    <location>
        <begin position="12"/>
        <end position="32"/>
    </location>
</feature>
<keyword evidence="3" id="KW-1003">Cell membrane</keyword>
<keyword evidence="12" id="KW-1185">Reference proteome</keyword>
<evidence type="ECO:0000313" key="12">
    <source>
        <dbReference type="Proteomes" id="UP000094795"/>
    </source>
</evidence>
<gene>
    <name evidence="11" type="ORF">AWJ14_13770</name>
</gene>
<evidence type="ECO:0000313" key="11">
    <source>
        <dbReference type="EMBL" id="OCW58391.1"/>
    </source>
</evidence>
<comment type="similarity">
    <text evidence="8 9">Belongs to the TRAP transporter small permease family.</text>
</comment>
<dbReference type="Pfam" id="PF04290">
    <property type="entry name" value="DctQ"/>
    <property type="match status" value="1"/>
</dbReference>
<comment type="subunit">
    <text evidence="9">The complex comprises the extracytoplasmic solute receptor protein and the two transmembrane proteins.</text>
</comment>